<evidence type="ECO:0000313" key="2">
    <source>
        <dbReference type="EMBL" id="GAA0822916.1"/>
    </source>
</evidence>
<protein>
    <recommendedName>
        <fullName evidence="4">SPOR domain-containing protein</fullName>
    </recommendedName>
</protein>
<dbReference type="InterPro" id="IPR036680">
    <property type="entry name" value="SPOR-like_sf"/>
</dbReference>
<keyword evidence="1" id="KW-1133">Transmembrane helix</keyword>
<comment type="caution">
    <text evidence="2">The sequence shown here is derived from an EMBL/GenBank/DDBJ whole genome shotgun (WGS) entry which is preliminary data.</text>
</comment>
<proteinExistence type="predicted"/>
<keyword evidence="1" id="KW-0472">Membrane</keyword>
<evidence type="ECO:0000313" key="3">
    <source>
        <dbReference type="Proteomes" id="UP001500021"/>
    </source>
</evidence>
<reference evidence="3" key="1">
    <citation type="journal article" date="2019" name="Int. J. Syst. Evol. Microbiol.">
        <title>The Global Catalogue of Microorganisms (GCM) 10K type strain sequencing project: providing services to taxonomists for standard genome sequencing and annotation.</title>
        <authorList>
            <consortium name="The Broad Institute Genomics Platform"/>
            <consortium name="The Broad Institute Genome Sequencing Center for Infectious Disease"/>
            <person name="Wu L."/>
            <person name="Ma J."/>
        </authorList>
    </citation>
    <scope>NUCLEOTIDE SEQUENCE [LARGE SCALE GENOMIC DNA]</scope>
    <source>
        <strain evidence="3">JCM 15608</strain>
    </source>
</reference>
<dbReference type="RefSeq" id="WP_343818761.1">
    <property type="nucleotide sequence ID" value="NZ_BAAAFA010000012.1"/>
</dbReference>
<dbReference type="Gene3D" id="3.30.70.1070">
    <property type="entry name" value="Sporulation related repeat"/>
    <property type="match status" value="1"/>
</dbReference>
<name>A0ABP3WK03_9GAMM</name>
<gene>
    <name evidence="2" type="ORF">GCM10009111_31880</name>
</gene>
<feature type="transmembrane region" description="Helical" evidence="1">
    <location>
        <begin position="209"/>
        <end position="229"/>
    </location>
</feature>
<dbReference type="Proteomes" id="UP001500021">
    <property type="component" value="Unassembled WGS sequence"/>
</dbReference>
<evidence type="ECO:0000256" key="1">
    <source>
        <dbReference type="SAM" id="Phobius"/>
    </source>
</evidence>
<evidence type="ECO:0008006" key="4">
    <source>
        <dbReference type="Google" id="ProtNLM"/>
    </source>
</evidence>
<keyword evidence="3" id="KW-1185">Reference proteome</keyword>
<keyword evidence="1" id="KW-0812">Transmembrane</keyword>
<dbReference type="EMBL" id="BAAAFA010000012">
    <property type="protein sequence ID" value="GAA0822916.1"/>
    <property type="molecule type" value="Genomic_DNA"/>
</dbReference>
<organism evidence="2 3">
    <name type="scientific">Colwellia asteriadis</name>
    <dbReference type="NCBI Taxonomy" id="517723"/>
    <lineage>
        <taxon>Bacteria</taxon>
        <taxon>Pseudomonadati</taxon>
        <taxon>Pseudomonadota</taxon>
        <taxon>Gammaproteobacteria</taxon>
        <taxon>Alteromonadales</taxon>
        <taxon>Colwelliaceae</taxon>
        <taxon>Colwellia</taxon>
    </lineage>
</organism>
<accession>A0ABP3WK03</accession>
<sequence>MSALPSSSTVINIKPDNSIANINVTARIDYNLRFTKQAVLVVGDSNDDYSQVARQYLVAISNQETNQVNTAFVSASSKLNDIQLRCRLIEQLFSNTLFDPEQSLVQSVLRLAQQQSDVLTIIIEHAQALSLQIKYELCQLVQVAKKSNTLINVIFFGSFDSGKEVVGDKTLFKNKLVIIDALTGQLYNYDDPKLAPVVKPIKVHLWQKIVLGLSVVLLMAACLALFIYISDVDNKSLFTQTTVMADKASEDSFSKPIATFIAPITDSNDKQLNKPATTVNEANATDIYQALLNDTELKAPQVANSSEVFNALFATTSTAALEEASEDTEILSQNNEAIKASETLKNNTSEAGSYYAQAALLAPEGYVIQIAGFFDNKRLTEFLTTYETMPLHHYTKDLNGKVFTVVTSDNYATKEDAKAAIQAFPDDLVVRDPWIKPISLVLAEINTFKE</sequence>